<protein>
    <submittedName>
        <fullName evidence="2">Uncharacterized protein</fullName>
    </submittedName>
</protein>
<dbReference type="Proteomes" id="UP001163046">
    <property type="component" value="Unassembled WGS sequence"/>
</dbReference>
<keyword evidence="3" id="KW-1185">Reference proteome</keyword>
<feature type="region of interest" description="Disordered" evidence="1">
    <location>
        <begin position="67"/>
        <end position="95"/>
    </location>
</feature>
<evidence type="ECO:0000313" key="3">
    <source>
        <dbReference type="Proteomes" id="UP001163046"/>
    </source>
</evidence>
<dbReference type="OrthoDB" id="5980163at2759"/>
<dbReference type="AlphaFoldDB" id="A0A9W9ZGD9"/>
<proteinExistence type="predicted"/>
<accession>A0A9W9ZGD9</accession>
<reference evidence="2" key="1">
    <citation type="submission" date="2023-01" db="EMBL/GenBank/DDBJ databases">
        <title>Genome assembly of the deep-sea coral Lophelia pertusa.</title>
        <authorList>
            <person name="Herrera S."/>
            <person name="Cordes E."/>
        </authorList>
    </citation>
    <scope>NUCLEOTIDE SEQUENCE</scope>
    <source>
        <strain evidence="2">USNM1676648</strain>
        <tissue evidence="2">Polyp</tissue>
    </source>
</reference>
<comment type="caution">
    <text evidence="2">The sequence shown here is derived from an EMBL/GenBank/DDBJ whole genome shotgun (WGS) entry which is preliminary data.</text>
</comment>
<feature type="compositionally biased region" description="Basic and acidic residues" evidence="1">
    <location>
        <begin position="86"/>
        <end position="95"/>
    </location>
</feature>
<evidence type="ECO:0000313" key="2">
    <source>
        <dbReference type="EMBL" id="KAJ7380524.1"/>
    </source>
</evidence>
<evidence type="ECO:0000256" key="1">
    <source>
        <dbReference type="SAM" id="MobiDB-lite"/>
    </source>
</evidence>
<sequence length="95" mass="11019">MMFAFKNFYNTKSAGDKCTLYSDRNLINRRNVREDVDAAVNPCRKFFDLEVKARLMASAIHELGMSDISDSPKGEFYQPNLPEASNMEKKEYLRK</sequence>
<organism evidence="2 3">
    <name type="scientific">Desmophyllum pertusum</name>
    <dbReference type="NCBI Taxonomy" id="174260"/>
    <lineage>
        <taxon>Eukaryota</taxon>
        <taxon>Metazoa</taxon>
        <taxon>Cnidaria</taxon>
        <taxon>Anthozoa</taxon>
        <taxon>Hexacorallia</taxon>
        <taxon>Scleractinia</taxon>
        <taxon>Caryophylliina</taxon>
        <taxon>Caryophylliidae</taxon>
        <taxon>Desmophyllum</taxon>
    </lineage>
</organism>
<name>A0A9W9ZGD9_9CNID</name>
<gene>
    <name evidence="2" type="ORF">OS493_008989</name>
</gene>
<dbReference type="EMBL" id="MU826353">
    <property type="protein sequence ID" value="KAJ7380524.1"/>
    <property type="molecule type" value="Genomic_DNA"/>
</dbReference>